<organism evidence="2 3">
    <name type="scientific">Paracoccus yeei</name>
    <dbReference type="NCBI Taxonomy" id="147645"/>
    <lineage>
        <taxon>Bacteria</taxon>
        <taxon>Pseudomonadati</taxon>
        <taxon>Pseudomonadota</taxon>
        <taxon>Alphaproteobacteria</taxon>
        <taxon>Rhodobacterales</taxon>
        <taxon>Paracoccaceae</taxon>
        <taxon>Paracoccus</taxon>
    </lineage>
</organism>
<name>A0A5P2QTY4_9RHOB</name>
<dbReference type="EMBL" id="CP044081">
    <property type="protein sequence ID" value="QEU09558.1"/>
    <property type="molecule type" value="Genomic_DNA"/>
</dbReference>
<evidence type="ECO:0000313" key="3">
    <source>
        <dbReference type="Proteomes" id="UP000324507"/>
    </source>
</evidence>
<dbReference type="RefSeq" id="WP_150350879.1">
    <property type="nucleotide sequence ID" value="NZ_CP044081.1"/>
</dbReference>
<dbReference type="EMBL" id="CP044081">
    <property type="protein sequence ID" value="QEU08951.1"/>
    <property type="molecule type" value="Genomic_DNA"/>
</dbReference>
<gene>
    <name evidence="1" type="ORF">FOB51_13645</name>
    <name evidence="2" type="ORF">FOB51_16985</name>
</gene>
<sequence>MKMIDLKELARALAGRDASLNLKAMAAETLARPVPAIQRVDDARDRMVRNVAAFGRKDLTPDASM</sequence>
<accession>A0A5P2QTY4</accession>
<reference evidence="2 3" key="1">
    <citation type="submission" date="2019-09" db="EMBL/GenBank/DDBJ databases">
        <title>FDA dAtabase for Regulatory Grade micrObial Sequences (FDA-ARGOS): Supporting development and validation of Infectious Disease Dx tests.</title>
        <authorList>
            <person name="Sciortino C."/>
            <person name="Tallon L."/>
            <person name="Sadzewicz L."/>
            <person name="Vavikolanu K."/>
            <person name="Mehta A."/>
            <person name="Aluvathingal J."/>
            <person name="Nadendla S."/>
            <person name="Nandy P."/>
            <person name="Geyer C."/>
            <person name="Yan Y."/>
            <person name="Sichtig H."/>
        </authorList>
    </citation>
    <scope>NUCLEOTIDE SEQUENCE [LARGE SCALE GENOMIC DNA]</scope>
    <source>
        <strain evidence="2 3">FDAARGOS_643</strain>
    </source>
</reference>
<proteinExistence type="predicted"/>
<evidence type="ECO:0000313" key="2">
    <source>
        <dbReference type="EMBL" id="QEU09558.1"/>
    </source>
</evidence>
<dbReference type="AlphaFoldDB" id="A0A5P2QTY4"/>
<dbReference type="Proteomes" id="UP000324507">
    <property type="component" value="Chromosome"/>
</dbReference>
<evidence type="ECO:0000313" key="1">
    <source>
        <dbReference type="EMBL" id="QEU08951.1"/>
    </source>
</evidence>
<protein>
    <submittedName>
        <fullName evidence="2">Uncharacterized protein</fullName>
    </submittedName>
</protein>